<dbReference type="EMBL" id="VTEH01000006">
    <property type="protein sequence ID" value="TYR75618.1"/>
    <property type="molecule type" value="Genomic_DNA"/>
</dbReference>
<gene>
    <name evidence="1" type="ORF">FZC79_10655</name>
</gene>
<name>A0A5D4KE66_9BACI</name>
<evidence type="ECO:0000313" key="1">
    <source>
        <dbReference type="EMBL" id="TYR75618.1"/>
    </source>
</evidence>
<organism evidence="1 2">
    <name type="scientific">Rossellomorea vietnamensis</name>
    <dbReference type="NCBI Taxonomy" id="218284"/>
    <lineage>
        <taxon>Bacteria</taxon>
        <taxon>Bacillati</taxon>
        <taxon>Bacillota</taxon>
        <taxon>Bacilli</taxon>
        <taxon>Bacillales</taxon>
        <taxon>Bacillaceae</taxon>
        <taxon>Rossellomorea</taxon>
    </lineage>
</organism>
<accession>A0A5D4KE66</accession>
<comment type="caution">
    <text evidence="1">The sequence shown here is derived from an EMBL/GenBank/DDBJ whole genome shotgun (WGS) entry which is preliminary data.</text>
</comment>
<dbReference type="Proteomes" id="UP000323317">
    <property type="component" value="Unassembled WGS sequence"/>
</dbReference>
<keyword evidence="1" id="KW-0378">Hydrolase</keyword>
<keyword evidence="1" id="KW-0255">Endonuclease</keyword>
<sequence>MNRGYAGFYKDHYLRSSYEYAYARYLDHHSMQWSYEDDIFDLGYRKYKPDFFFYNKNGELVKIVEVKSRNEQEKKRALLILNSIEKLYNVRCELVSYEDLLELYQELPFSLNSVITEWINSKDTTINKAAFGKLNGHYNLRHSAKAKKAIGRNTKKLWASNSISKQRMIDGLRNSGLAQKGKHKKPRETRCCKKCGRPFLVIVTSSKKYCGRSCSGNIAIVIATNASMVKRQQVHKEIQNYIIQWSKDNKDLVQSTPFNKIKSSINPLIDQIHYRFGVKDFRVISKSVFGEDRGRKELLRFMKNICDENVC</sequence>
<dbReference type="Gene3D" id="3.40.91.30">
    <property type="match status" value="1"/>
</dbReference>
<dbReference type="RefSeq" id="WP_148946795.1">
    <property type="nucleotide sequence ID" value="NZ_VTEH01000006.1"/>
</dbReference>
<reference evidence="1 2" key="1">
    <citation type="submission" date="2019-08" db="EMBL/GenBank/DDBJ databases">
        <title>Bacillus genomes from the desert of Cuatro Cienegas, Coahuila.</title>
        <authorList>
            <person name="Olmedo-Alvarez G."/>
        </authorList>
    </citation>
    <scope>NUCLEOTIDE SEQUENCE [LARGE SCALE GENOMIC DNA]</scope>
    <source>
        <strain evidence="1 2">CH40_1T</strain>
    </source>
</reference>
<proteinExistence type="predicted"/>
<dbReference type="GO" id="GO:0004519">
    <property type="term" value="F:endonuclease activity"/>
    <property type="evidence" value="ECO:0007669"/>
    <property type="project" value="UniProtKB-KW"/>
</dbReference>
<evidence type="ECO:0000313" key="2">
    <source>
        <dbReference type="Proteomes" id="UP000323317"/>
    </source>
</evidence>
<keyword evidence="1" id="KW-0540">Nuclease</keyword>
<dbReference type="AlphaFoldDB" id="A0A5D4KE66"/>
<protein>
    <submittedName>
        <fullName evidence="1">Restriction endonuclease</fullName>
    </submittedName>
</protein>